<feature type="region of interest" description="Disordered" evidence="1">
    <location>
        <begin position="157"/>
        <end position="228"/>
    </location>
</feature>
<reference evidence="3 4" key="1">
    <citation type="submission" date="2015-01" db="EMBL/GenBank/DDBJ databases">
        <title>The Genome Sequence of Capronia semiimmersa CBS27337.</title>
        <authorList>
            <consortium name="The Broad Institute Genomics Platform"/>
            <person name="Cuomo C."/>
            <person name="de Hoog S."/>
            <person name="Gorbushina A."/>
            <person name="Stielow B."/>
            <person name="Teixiera M."/>
            <person name="Abouelleil A."/>
            <person name="Chapman S.B."/>
            <person name="Priest M."/>
            <person name="Young S.K."/>
            <person name="Wortman J."/>
            <person name="Nusbaum C."/>
            <person name="Birren B."/>
        </authorList>
    </citation>
    <scope>NUCLEOTIDE SEQUENCE [LARGE SCALE GENOMIC DNA]</scope>
    <source>
        <strain evidence="3 4">CBS 27337</strain>
    </source>
</reference>
<feature type="compositionally biased region" description="Polar residues" evidence="1">
    <location>
        <begin position="165"/>
        <end position="185"/>
    </location>
</feature>
<dbReference type="AlphaFoldDB" id="A0A0D2G4M7"/>
<accession>A0A0D2G4M7</accession>
<evidence type="ECO:0000313" key="4">
    <source>
        <dbReference type="Proteomes" id="UP000054266"/>
    </source>
</evidence>
<dbReference type="InterPro" id="IPR055509">
    <property type="entry name" value="DUF7082"/>
</dbReference>
<name>A0A0D2G4M7_9EURO</name>
<evidence type="ECO:0000313" key="3">
    <source>
        <dbReference type="EMBL" id="KIW73755.1"/>
    </source>
</evidence>
<protein>
    <recommendedName>
        <fullName evidence="2">DUF7082 domain-containing protein</fullName>
    </recommendedName>
</protein>
<evidence type="ECO:0000256" key="1">
    <source>
        <dbReference type="SAM" id="MobiDB-lite"/>
    </source>
</evidence>
<feature type="domain" description="DUF7082" evidence="2">
    <location>
        <begin position="266"/>
        <end position="419"/>
    </location>
</feature>
<dbReference type="STRING" id="5601.A0A0D2G4M7"/>
<keyword evidence="4" id="KW-1185">Reference proteome</keyword>
<proteinExistence type="predicted"/>
<dbReference type="GO" id="GO:0005634">
    <property type="term" value="C:nucleus"/>
    <property type="evidence" value="ECO:0007669"/>
    <property type="project" value="TreeGrafter"/>
</dbReference>
<dbReference type="HOGENOM" id="CLU_013895_0_1_1"/>
<dbReference type="Pfam" id="PF23305">
    <property type="entry name" value="DUF7082"/>
    <property type="match status" value="1"/>
</dbReference>
<dbReference type="Proteomes" id="UP000054266">
    <property type="component" value="Unassembled WGS sequence"/>
</dbReference>
<organism evidence="3 4">
    <name type="scientific">Phialophora macrospora</name>
    <dbReference type="NCBI Taxonomy" id="1851006"/>
    <lineage>
        <taxon>Eukaryota</taxon>
        <taxon>Fungi</taxon>
        <taxon>Dikarya</taxon>
        <taxon>Ascomycota</taxon>
        <taxon>Pezizomycotina</taxon>
        <taxon>Eurotiomycetes</taxon>
        <taxon>Chaetothyriomycetidae</taxon>
        <taxon>Chaetothyriales</taxon>
        <taxon>Herpotrichiellaceae</taxon>
        <taxon>Phialophora</taxon>
    </lineage>
</organism>
<dbReference type="PANTHER" id="PTHR39463:SF1">
    <property type="entry name" value="MEDUSA"/>
    <property type="match status" value="1"/>
</dbReference>
<sequence>MSGYDGAGQPGFTKFQPPVMDNPMFYGSYPPTPYDHHPLLQPGNVQDVDFPYLTGSDYSSEKSFVQGSGPSVESQNTREAEPRAYGVHHHHAVSSTQSVPTFPRKRKASVEDDYDLPAQKKAVLAQVHIQDPNGDYYDLSGQTSPYSSFIPTPTGSTGLPAYASHGTSPRPSGHHYSTSTTSQCSLAAPSPHTPAFSPSFTTVKSEQSPRAPMTPIARPTTGSPLKSSIPRLVRTSTMQQSPPEVFSSMVVGQTQTFNPYAMQALKANLKLKGDLDSMKDDWSPEEKEARRRLVVFEREQTGSTICGSFKGVSPDQRQASSICISCIWWKEKNEYYVTSVDTIYLLESLVGVRFTVEEKNRIRRNLEGFRPMTVSKARADSEEFFKVIMGFPHPKPRNIEKDVKVFPWKILGTALKKIISKYSASYSSTAAPLPTPASSIYHSEPASEYQYPSSPHPEYLAASGYHVNREMGYVHQQPMHMRGPGPVVTATPELQLQMPQPQYAAPYEVNNGYIYQNGIPVTQATMSMQSHPMTAPATRMPSWEYANFVNDSPVTMAPQSAPPTAYPRGPAGTVDFMSTMHYH</sequence>
<gene>
    <name evidence="3" type="ORF">PV04_01848</name>
</gene>
<feature type="compositionally biased region" description="Polar residues" evidence="1">
    <location>
        <begin position="196"/>
        <end position="208"/>
    </location>
</feature>
<dbReference type="PANTHER" id="PTHR39463">
    <property type="entry name" value="MEDUSA"/>
    <property type="match status" value="1"/>
</dbReference>
<dbReference type="EMBL" id="KN846956">
    <property type="protein sequence ID" value="KIW73755.1"/>
    <property type="molecule type" value="Genomic_DNA"/>
</dbReference>
<evidence type="ECO:0000259" key="2">
    <source>
        <dbReference type="Pfam" id="PF23305"/>
    </source>
</evidence>